<evidence type="ECO:0000313" key="2">
    <source>
        <dbReference type="Proteomes" id="UP000268016"/>
    </source>
</evidence>
<dbReference type="EMBL" id="RDRB01000014">
    <property type="protein sequence ID" value="ROT95912.1"/>
    <property type="molecule type" value="Genomic_DNA"/>
</dbReference>
<protein>
    <submittedName>
        <fullName evidence="1">Uncharacterized protein</fullName>
    </submittedName>
</protein>
<sequence length="265" mass="28956">MAQDTGDFTAGEFDMTFTLSEDIATGALSIQHDVTLTEDGIRKLVETGKASVGCFVRCADTYHTELRTLAWPTGRTDFAAGVLLNRVTLRPIVWLNDTLAGWDPGTIHPEFSPPVDLGRGDIIAIGEEHIISVGQAKLAPIESIFELDRSPDIPEGTLQVDLERDRITILAGEKTHETIMLLREQKAGKPVVMNSVYLPAVMEVLDALQSGGDQYEAYRWHAPFTARCDARGVDPKTDRSILESAQKLLDGPASGLEQLVAEADR</sequence>
<organism evidence="1 2">
    <name type="scientific">Histidinibacterium lentulum</name>
    <dbReference type="NCBI Taxonomy" id="2480588"/>
    <lineage>
        <taxon>Bacteria</taxon>
        <taxon>Pseudomonadati</taxon>
        <taxon>Pseudomonadota</taxon>
        <taxon>Alphaproteobacteria</taxon>
        <taxon>Rhodobacterales</taxon>
        <taxon>Paracoccaceae</taxon>
        <taxon>Histidinibacterium</taxon>
    </lineage>
</organism>
<evidence type="ECO:0000313" key="1">
    <source>
        <dbReference type="EMBL" id="ROT95912.1"/>
    </source>
</evidence>
<proteinExistence type="predicted"/>
<gene>
    <name evidence="1" type="ORF">EAT49_19865</name>
</gene>
<keyword evidence="2" id="KW-1185">Reference proteome</keyword>
<comment type="caution">
    <text evidence="1">The sequence shown here is derived from an EMBL/GenBank/DDBJ whole genome shotgun (WGS) entry which is preliminary data.</text>
</comment>
<reference evidence="1 2" key="1">
    <citation type="submission" date="2018-10" db="EMBL/GenBank/DDBJ databases">
        <title>Histidinibacterium lentulum gen. nov., sp. nov., a marine bacterium from the culture broth of Picochlorum sp. 122.</title>
        <authorList>
            <person name="Wang G."/>
        </authorList>
    </citation>
    <scope>NUCLEOTIDE SEQUENCE [LARGE SCALE GENOMIC DNA]</scope>
    <source>
        <strain evidence="1 2">B17</strain>
    </source>
</reference>
<name>A0A3N2QL43_9RHOB</name>
<accession>A0A3N2QL43</accession>
<dbReference type="AlphaFoldDB" id="A0A3N2QL43"/>
<dbReference type="Proteomes" id="UP000268016">
    <property type="component" value="Unassembled WGS sequence"/>
</dbReference>